<feature type="transmembrane region" description="Helical" evidence="5">
    <location>
        <begin position="78"/>
        <end position="98"/>
    </location>
</feature>
<gene>
    <name evidence="6" type="primary">steT</name>
    <name evidence="6" type="ORF">KOR42_15320</name>
</gene>
<feature type="transmembrane region" description="Helical" evidence="5">
    <location>
        <begin position="276"/>
        <end position="296"/>
    </location>
</feature>
<proteinExistence type="predicted"/>
<dbReference type="Pfam" id="PF13520">
    <property type="entry name" value="AA_permease_2"/>
    <property type="match status" value="1"/>
</dbReference>
<dbReference type="GO" id="GO:0016020">
    <property type="term" value="C:membrane"/>
    <property type="evidence" value="ECO:0007669"/>
    <property type="project" value="UniProtKB-SubCell"/>
</dbReference>
<evidence type="ECO:0000256" key="3">
    <source>
        <dbReference type="ARBA" id="ARBA00022989"/>
    </source>
</evidence>
<feature type="transmembrane region" description="Helical" evidence="5">
    <location>
        <begin position="110"/>
        <end position="131"/>
    </location>
</feature>
<keyword evidence="7" id="KW-1185">Reference proteome</keyword>
<reference evidence="6 7" key="1">
    <citation type="submission" date="2019-02" db="EMBL/GenBank/DDBJ databases">
        <title>Deep-cultivation of Planctomycetes and their phenomic and genomic characterization uncovers novel biology.</title>
        <authorList>
            <person name="Wiegand S."/>
            <person name="Jogler M."/>
            <person name="Boedeker C."/>
            <person name="Pinto D."/>
            <person name="Vollmers J."/>
            <person name="Rivas-Marin E."/>
            <person name="Kohn T."/>
            <person name="Peeters S.H."/>
            <person name="Heuer A."/>
            <person name="Rast P."/>
            <person name="Oberbeckmann S."/>
            <person name="Bunk B."/>
            <person name="Jeske O."/>
            <person name="Meyerdierks A."/>
            <person name="Storesund J.E."/>
            <person name="Kallscheuer N."/>
            <person name="Luecker S."/>
            <person name="Lage O.M."/>
            <person name="Pohl T."/>
            <person name="Merkel B.J."/>
            <person name="Hornburger P."/>
            <person name="Mueller R.-W."/>
            <person name="Bruemmer F."/>
            <person name="Labrenz M."/>
            <person name="Spormann A.M."/>
            <person name="Op Den Camp H."/>
            <person name="Overmann J."/>
            <person name="Amann R."/>
            <person name="Jetten M.S.M."/>
            <person name="Mascher T."/>
            <person name="Medema M.H."/>
            <person name="Devos D.P."/>
            <person name="Kaster A.-K."/>
            <person name="Ovreas L."/>
            <person name="Rohde M."/>
            <person name="Galperin M.Y."/>
            <person name="Jogler C."/>
        </authorList>
    </citation>
    <scope>NUCLEOTIDE SEQUENCE [LARGE SCALE GENOMIC DNA]</scope>
    <source>
        <strain evidence="6 7">KOR42</strain>
    </source>
</reference>
<feature type="transmembrane region" description="Helical" evidence="5">
    <location>
        <begin position="328"/>
        <end position="353"/>
    </location>
</feature>
<dbReference type="PANTHER" id="PTHR11785">
    <property type="entry name" value="AMINO ACID TRANSPORTER"/>
    <property type="match status" value="1"/>
</dbReference>
<dbReference type="PIRSF" id="PIRSF006060">
    <property type="entry name" value="AA_transporter"/>
    <property type="match status" value="1"/>
</dbReference>
<comment type="caution">
    <text evidence="6">The sequence shown here is derived from an EMBL/GenBank/DDBJ whole genome shotgun (WGS) entry which is preliminary data.</text>
</comment>
<protein>
    <submittedName>
        <fullName evidence="6">Serine/threonine exchanger SteT</fullName>
    </submittedName>
</protein>
<name>A0A5C5X736_9PLAN</name>
<evidence type="ECO:0000256" key="2">
    <source>
        <dbReference type="ARBA" id="ARBA00022692"/>
    </source>
</evidence>
<feature type="transmembrane region" description="Helical" evidence="5">
    <location>
        <begin position="181"/>
        <end position="200"/>
    </location>
</feature>
<accession>A0A5C5X736</accession>
<evidence type="ECO:0000256" key="5">
    <source>
        <dbReference type="SAM" id="Phobius"/>
    </source>
</evidence>
<dbReference type="Proteomes" id="UP000317243">
    <property type="component" value="Unassembled WGS sequence"/>
</dbReference>
<dbReference type="InterPro" id="IPR002293">
    <property type="entry name" value="AA/rel_permease1"/>
</dbReference>
<keyword evidence="4 5" id="KW-0472">Membrane</keyword>
<evidence type="ECO:0000256" key="1">
    <source>
        <dbReference type="ARBA" id="ARBA00004141"/>
    </source>
</evidence>
<evidence type="ECO:0000313" key="7">
    <source>
        <dbReference type="Proteomes" id="UP000317243"/>
    </source>
</evidence>
<dbReference type="InterPro" id="IPR050598">
    <property type="entry name" value="AminoAcid_Transporter"/>
</dbReference>
<sequence>MLLWGLGALSAFCGALCYCELATTYPFLGGEFVYLSRAFGARTGFLFAWMQMTVILTGSIGAMAFVFADYAVGLDGRLAGTEAILASGALCLLAGIHLRGVHIGKMVQNLLSLTKVVSLGSILVIGLFLSTPSTFPEASVSESGSNIGLALVFVLYAYGGWNDAAMVTSEVKDYQRNMPRALLIGLTLIAVLYLGLNVAFVKVLGVEGVRNSAIPATDVVVSALGAPGGIVMSCLVMLSALGAVHGMLFSSSRLLSAVGRDYPLFQKWNEWNARGVPVRSIVTTTSITLLLVLAVGTNTGQRITTLCIDFLHLPQPQWDNFDGGFEMLVAATAPVFWIFFALSGVSVIVLRITDRSRERPFRVPLYPLPPVLFVASAVFMLWKSLDYAKELTLLSLPVLIIGLVVSFTRNESQSTSSTST</sequence>
<dbReference type="GO" id="GO:0015179">
    <property type="term" value="F:L-amino acid transmembrane transporter activity"/>
    <property type="evidence" value="ECO:0007669"/>
    <property type="project" value="TreeGrafter"/>
</dbReference>
<feature type="transmembrane region" description="Helical" evidence="5">
    <location>
        <begin position="365"/>
        <end position="385"/>
    </location>
</feature>
<dbReference type="Gene3D" id="1.20.1740.10">
    <property type="entry name" value="Amino acid/polyamine transporter I"/>
    <property type="match status" value="1"/>
</dbReference>
<feature type="transmembrane region" description="Helical" evidence="5">
    <location>
        <begin position="391"/>
        <end position="408"/>
    </location>
</feature>
<dbReference type="EMBL" id="SIHI01000001">
    <property type="protein sequence ID" value="TWT58161.1"/>
    <property type="molecule type" value="Genomic_DNA"/>
</dbReference>
<feature type="transmembrane region" description="Helical" evidence="5">
    <location>
        <begin position="143"/>
        <end position="161"/>
    </location>
</feature>
<comment type="subcellular location">
    <subcellularLocation>
        <location evidence="1">Membrane</location>
        <topology evidence="1">Multi-pass membrane protein</topology>
    </subcellularLocation>
</comment>
<keyword evidence="3 5" id="KW-1133">Transmembrane helix</keyword>
<evidence type="ECO:0000256" key="4">
    <source>
        <dbReference type="ARBA" id="ARBA00023136"/>
    </source>
</evidence>
<keyword evidence="2 5" id="KW-0812">Transmembrane</keyword>
<feature type="transmembrane region" description="Helical" evidence="5">
    <location>
        <begin position="54"/>
        <end position="72"/>
    </location>
</feature>
<evidence type="ECO:0000313" key="6">
    <source>
        <dbReference type="EMBL" id="TWT58161.1"/>
    </source>
</evidence>
<dbReference type="AlphaFoldDB" id="A0A5C5X736"/>
<dbReference type="PANTHER" id="PTHR11785:SF512">
    <property type="entry name" value="SOBREMESA, ISOFORM B"/>
    <property type="match status" value="1"/>
</dbReference>
<feature type="transmembrane region" description="Helical" evidence="5">
    <location>
        <begin position="220"/>
        <end position="244"/>
    </location>
</feature>
<organism evidence="6 7">
    <name type="scientific">Thalassoglobus neptunius</name>
    <dbReference type="NCBI Taxonomy" id="1938619"/>
    <lineage>
        <taxon>Bacteria</taxon>
        <taxon>Pseudomonadati</taxon>
        <taxon>Planctomycetota</taxon>
        <taxon>Planctomycetia</taxon>
        <taxon>Planctomycetales</taxon>
        <taxon>Planctomycetaceae</taxon>
        <taxon>Thalassoglobus</taxon>
    </lineage>
</organism>